<dbReference type="OrthoDB" id="1681683at2759"/>
<proteinExistence type="inferred from homology"/>
<keyword evidence="2" id="KW-0479">Metal-binding</keyword>
<organism evidence="6 7">
    <name type="scientific">Coptis chinensis</name>
    <dbReference type="NCBI Taxonomy" id="261450"/>
    <lineage>
        <taxon>Eukaryota</taxon>
        <taxon>Viridiplantae</taxon>
        <taxon>Streptophyta</taxon>
        <taxon>Embryophyta</taxon>
        <taxon>Tracheophyta</taxon>
        <taxon>Spermatophyta</taxon>
        <taxon>Magnoliopsida</taxon>
        <taxon>Ranunculales</taxon>
        <taxon>Ranunculaceae</taxon>
        <taxon>Coptidoideae</taxon>
        <taxon>Coptis</taxon>
    </lineage>
</organism>
<evidence type="ECO:0000256" key="1">
    <source>
        <dbReference type="ARBA" id="ARBA00011062"/>
    </source>
</evidence>
<keyword evidence="7" id="KW-1185">Reference proteome</keyword>
<comment type="caution">
    <text evidence="6">The sequence shown here is derived from an EMBL/GenBank/DDBJ whole genome shotgun (WGS) entry which is preliminary data.</text>
</comment>
<dbReference type="InterPro" id="IPR002828">
    <property type="entry name" value="SurE-like_Pase/nucleotidase"/>
</dbReference>
<comment type="similarity">
    <text evidence="1">Belongs to the SurE nucleotidase family.</text>
</comment>
<evidence type="ECO:0000313" key="6">
    <source>
        <dbReference type="EMBL" id="KAF9601184.1"/>
    </source>
</evidence>
<dbReference type="PANTHER" id="PTHR30457:SF5">
    <property type="entry name" value="OS01G0709400 PROTEIN"/>
    <property type="match status" value="1"/>
</dbReference>
<dbReference type="PANTHER" id="PTHR30457">
    <property type="entry name" value="5'-NUCLEOTIDASE SURE"/>
    <property type="match status" value="1"/>
</dbReference>
<dbReference type="Gene3D" id="3.40.1210.10">
    <property type="entry name" value="Survival protein SurE-like phosphatase/nucleotidase"/>
    <property type="match status" value="1"/>
</dbReference>
<evidence type="ECO:0000313" key="7">
    <source>
        <dbReference type="Proteomes" id="UP000631114"/>
    </source>
</evidence>
<dbReference type="InterPro" id="IPR030048">
    <property type="entry name" value="SurE"/>
</dbReference>
<reference evidence="6 7" key="1">
    <citation type="submission" date="2020-10" db="EMBL/GenBank/DDBJ databases">
        <title>The Coptis chinensis genome and diversification of protoberbering-type alkaloids.</title>
        <authorList>
            <person name="Wang B."/>
            <person name="Shu S."/>
            <person name="Song C."/>
            <person name="Liu Y."/>
        </authorList>
    </citation>
    <scope>NUCLEOTIDE SEQUENCE [LARGE SCALE GENOMIC DNA]</scope>
    <source>
        <strain evidence="6">HL-2020</strain>
        <tissue evidence="6">Leaf</tissue>
    </source>
</reference>
<accession>A0A835HKJ3</accession>
<protein>
    <recommendedName>
        <fullName evidence="5">Survival protein SurE-like phosphatase/nucleotidase domain-containing protein</fullName>
    </recommendedName>
</protein>
<dbReference type="InterPro" id="IPR036523">
    <property type="entry name" value="SurE-like_sf"/>
</dbReference>
<evidence type="ECO:0000259" key="5">
    <source>
        <dbReference type="Pfam" id="PF01975"/>
    </source>
</evidence>
<feature type="coiled-coil region" evidence="4">
    <location>
        <begin position="100"/>
        <end position="127"/>
    </location>
</feature>
<evidence type="ECO:0000256" key="4">
    <source>
        <dbReference type="SAM" id="Coils"/>
    </source>
</evidence>
<feature type="domain" description="Survival protein SurE-like phosphatase/nucleotidase" evidence="5">
    <location>
        <begin position="152"/>
        <end position="206"/>
    </location>
</feature>
<sequence>MENGNEIPEDANEHCPSPQLESVRKSNSCEGCPNQYVCATAPKGSDLERMATMKHKKLVLFGNGFIKALLRPSSPFYPIDKDIMKLFINNKHGERLRLIIRKLKKHLKETKSLLDLEEEENQETENLRYEKFKFKHVWYMPRSKFEPFPWPLTNGDGIGAIGLTVLVEALVGVGIFNVHVCTPQSDLSVSGHSMSPFETLMVSPIEINGATTYEEVHLVLGRYEGKECTYNNCWLKRQAIFSSFLLYLNGNDGICTACSFSCHGVAQ</sequence>
<dbReference type="Pfam" id="PF01975">
    <property type="entry name" value="SurE"/>
    <property type="match status" value="1"/>
</dbReference>
<gene>
    <name evidence="6" type="ORF">IFM89_017132</name>
</gene>
<feature type="non-terminal residue" evidence="6">
    <location>
        <position position="1"/>
    </location>
</feature>
<dbReference type="GO" id="GO:0008252">
    <property type="term" value="F:nucleotidase activity"/>
    <property type="evidence" value="ECO:0007669"/>
    <property type="project" value="InterPro"/>
</dbReference>
<dbReference type="EMBL" id="JADFTS010000006">
    <property type="protein sequence ID" value="KAF9601184.1"/>
    <property type="molecule type" value="Genomic_DNA"/>
</dbReference>
<dbReference type="SUPFAM" id="SSF64167">
    <property type="entry name" value="SurE-like"/>
    <property type="match status" value="1"/>
</dbReference>
<evidence type="ECO:0000256" key="2">
    <source>
        <dbReference type="ARBA" id="ARBA00022723"/>
    </source>
</evidence>
<keyword evidence="4" id="KW-0175">Coiled coil</keyword>
<keyword evidence="3" id="KW-0378">Hydrolase</keyword>
<dbReference type="GO" id="GO:0046872">
    <property type="term" value="F:metal ion binding"/>
    <property type="evidence" value="ECO:0007669"/>
    <property type="project" value="UniProtKB-KW"/>
</dbReference>
<dbReference type="Proteomes" id="UP000631114">
    <property type="component" value="Unassembled WGS sequence"/>
</dbReference>
<name>A0A835HKJ3_9MAGN</name>
<dbReference type="AlphaFoldDB" id="A0A835HKJ3"/>
<evidence type="ECO:0000256" key="3">
    <source>
        <dbReference type="ARBA" id="ARBA00022801"/>
    </source>
</evidence>